<name>A0ABY6A6Q0_9GAMM</name>
<dbReference type="Gene3D" id="1.10.287.950">
    <property type="entry name" value="Methyl-accepting chemotaxis protein"/>
    <property type="match status" value="1"/>
</dbReference>
<reference evidence="7" key="1">
    <citation type="submission" date="2020-06" db="EMBL/GenBank/DDBJ databases">
        <title>Thalassolituus marinus alknpb1M-1, a hydrocarbon-degrading bacterium isolated from the deep-sea overlying water using an in-situ strategy from the South China Sea basin.</title>
        <authorList>
            <person name="Dong C."/>
            <person name="Chen Y."/>
            <person name="Shao Z."/>
        </authorList>
    </citation>
    <scope>NUCLEOTIDE SEQUENCE [LARGE SCALE GENOMIC DNA]</scope>
    <source>
        <strain evidence="7">alknpb1M-1</strain>
    </source>
</reference>
<dbReference type="PROSITE" id="PS50113">
    <property type="entry name" value="PAC"/>
    <property type="match status" value="1"/>
</dbReference>
<dbReference type="InterPro" id="IPR050903">
    <property type="entry name" value="Bact_Chemotaxis_MeTrfase"/>
</dbReference>
<dbReference type="SMART" id="SM00091">
    <property type="entry name" value="PAS"/>
    <property type="match status" value="2"/>
</dbReference>
<feature type="domain" description="PAC" evidence="5">
    <location>
        <begin position="211"/>
        <end position="263"/>
    </location>
</feature>
<gene>
    <name evidence="6" type="ORF">HUF19_02240</name>
</gene>
<dbReference type="SMART" id="SM00086">
    <property type="entry name" value="PAC"/>
    <property type="match status" value="2"/>
</dbReference>
<dbReference type="InterPro" id="IPR013655">
    <property type="entry name" value="PAS_fold_3"/>
</dbReference>
<evidence type="ECO:0000259" key="3">
    <source>
        <dbReference type="PROSITE" id="PS50111"/>
    </source>
</evidence>
<dbReference type="InterPro" id="IPR001610">
    <property type="entry name" value="PAC"/>
</dbReference>
<accession>A0ABY6A6Q0</accession>
<dbReference type="CDD" id="cd00130">
    <property type="entry name" value="PAS"/>
    <property type="match status" value="2"/>
</dbReference>
<dbReference type="Pfam" id="PF13426">
    <property type="entry name" value="PAS_9"/>
    <property type="match status" value="1"/>
</dbReference>
<evidence type="ECO:0000313" key="7">
    <source>
        <dbReference type="Proteomes" id="UP001065322"/>
    </source>
</evidence>
<feature type="domain" description="Methyl-accepting transducer" evidence="3">
    <location>
        <begin position="237"/>
        <end position="430"/>
    </location>
</feature>
<dbReference type="SUPFAM" id="SSF55785">
    <property type="entry name" value="PYP-like sensor domain (PAS domain)"/>
    <property type="match status" value="2"/>
</dbReference>
<sequence>MWFDKNKDKVQQLEQALAEAQALEQALRQDSAMIEFAPDGTITAVNDLFLQVVGYRRDEVMGQHHRMFCSNDYVNSEEYRNFWRQLAAGQFASGSFPRINKQGERLWLRATYFPVQLNGRVVRVIKLAQDVTANTEKRQRQEAVMDALDRSQAIIEFTPDGTIQNANENFLRTMGYRLEEIKGKHHKMFCTEGFNREYPDFWQQLGQGRIQNGKFERRDKQGRIIWLEASYNPILDSNKRVVKVIKFARDITERVTQALQVREASELARSNSADTVNLAQNGSGLLRASVTASAQVAAQVGDVAQSISNLSSKSAEISAIVTTISSIAEQTNLLALNAAIEAARAGEHGRGFAVVADEVRSLASRTNSSTLEIDEMVKANEALTRAAMEQMEKTQQQTRQVGEQIQQAADVIEQIRHSAEDVAATVARLN</sequence>
<dbReference type="InterPro" id="IPR035965">
    <property type="entry name" value="PAS-like_dom_sf"/>
</dbReference>
<proteinExistence type="predicted"/>
<dbReference type="PROSITE" id="PS50111">
    <property type="entry name" value="CHEMOTAXIS_TRANSDUC_2"/>
    <property type="match status" value="1"/>
</dbReference>
<dbReference type="InterPro" id="IPR000014">
    <property type="entry name" value="PAS"/>
</dbReference>
<organism evidence="6 7">
    <name type="scientific">Thalassolituus hydrocarboniclasticus</name>
    <dbReference type="NCBI Taxonomy" id="2742796"/>
    <lineage>
        <taxon>Bacteria</taxon>
        <taxon>Pseudomonadati</taxon>
        <taxon>Pseudomonadota</taxon>
        <taxon>Gammaproteobacteria</taxon>
        <taxon>Oceanospirillales</taxon>
        <taxon>Oceanospirillaceae</taxon>
        <taxon>Thalassolituus</taxon>
    </lineage>
</organism>
<dbReference type="SUPFAM" id="SSF58104">
    <property type="entry name" value="Methyl-accepting chemotaxis protein (MCP) signaling domain"/>
    <property type="match status" value="1"/>
</dbReference>
<evidence type="ECO:0000259" key="4">
    <source>
        <dbReference type="PROSITE" id="PS50112"/>
    </source>
</evidence>
<dbReference type="InterPro" id="IPR000700">
    <property type="entry name" value="PAS-assoc_C"/>
</dbReference>
<dbReference type="RefSeq" id="WP_270049433.1">
    <property type="nucleotide sequence ID" value="NZ_CP054475.1"/>
</dbReference>
<dbReference type="NCBIfam" id="TIGR00229">
    <property type="entry name" value="sensory_box"/>
    <property type="match status" value="2"/>
</dbReference>
<dbReference type="SMART" id="SM00283">
    <property type="entry name" value="MA"/>
    <property type="match status" value="1"/>
</dbReference>
<dbReference type="PROSITE" id="PS50112">
    <property type="entry name" value="PAS"/>
    <property type="match status" value="1"/>
</dbReference>
<dbReference type="Pfam" id="PF00015">
    <property type="entry name" value="MCPsignal"/>
    <property type="match status" value="1"/>
</dbReference>
<evidence type="ECO:0000256" key="1">
    <source>
        <dbReference type="PROSITE-ProRule" id="PRU00284"/>
    </source>
</evidence>
<dbReference type="Proteomes" id="UP001065322">
    <property type="component" value="Chromosome"/>
</dbReference>
<keyword evidence="2" id="KW-0175">Coiled coil</keyword>
<feature type="coiled-coil region" evidence="2">
    <location>
        <begin position="3"/>
        <end position="33"/>
    </location>
</feature>
<feature type="domain" description="PAS" evidence="4">
    <location>
        <begin position="19"/>
        <end position="63"/>
    </location>
</feature>
<evidence type="ECO:0000259" key="5">
    <source>
        <dbReference type="PROSITE" id="PS50113"/>
    </source>
</evidence>
<evidence type="ECO:0000256" key="2">
    <source>
        <dbReference type="SAM" id="Coils"/>
    </source>
</evidence>
<dbReference type="Pfam" id="PF08447">
    <property type="entry name" value="PAS_3"/>
    <property type="match status" value="1"/>
</dbReference>
<keyword evidence="7" id="KW-1185">Reference proteome</keyword>
<dbReference type="EMBL" id="CP054475">
    <property type="protein sequence ID" value="UXD86340.1"/>
    <property type="molecule type" value="Genomic_DNA"/>
</dbReference>
<dbReference type="PANTHER" id="PTHR24422:SF10">
    <property type="entry name" value="CHEMOTAXIS PROTEIN METHYLTRANSFERASE 2"/>
    <property type="match status" value="1"/>
</dbReference>
<dbReference type="PANTHER" id="PTHR24422">
    <property type="entry name" value="CHEMOTAXIS PROTEIN METHYLTRANSFERASE"/>
    <property type="match status" value="1"/>
</dbReference>
<dbReference type="Gene3D" id="3.30.450.20">
    <property type="entry name" value="PAS domain"/>
    <property type="match status" value="2"/>
</dbReference>
<keyword evidence="1" id="KW-0807">Transducer</keyword>
<evidence type="ECO:0000313" key="6">
    <source>
        <dbReference type="EMBL" id="UXD86340.1"/>
    </source>
</evidence>
<protein>
    <submittedName>
        <fullName evidence="6">PAS domain-containing methyl-accepting chemotaxis protein</fullName>
    </submittedName>
</protein>
<dbReference type="InterPro" id="IPR004089">
    <property type="entry name" value="MCPsignal_dom"/>
</dbReference>